<organism evidence="6 7">
    <name type="scientific">Brevibacterium otitidis</name>
    <dbReference type="NCBI Taxonomy" id="53364"/>
    <lineage>
        <taxon>Bacteria</taxon>
        <taxon>Bacillati</taxon>
        <taxon>Actinomycetota</taxon>
        <taxon>Actinomycetes</taxon>
        <taxon>Micrococcales</taxon>
        <taxon>Brevibacteriaceae</taxon>
        <taxon>Brevibacterium</taxon>
    </lineage>
</organism>
<gene>
    <name evidence="6" type="ORF">ACFFN1_15490</name>
</gene>
<evidence type="ECO:0000259" key="5">
    <source>
        <dbReference type="PROSITE" id="PS50893"/>
    </source>
</evidence>
<evidence type="ECO:0000313" key="7">
    <source>
        <dbReference type="Proteomes" id="UP001589707"/>
    </source>
</evidence>
<dbReference type="CDD" id="cd03255">
    <property type="entry name" value="ABC_MJ0796_LolCDE_FtsE"/>
    <property type="match status" value="1"/>
</dbReference>
<dbReference type="SMART" id="SM00382">
    <property type="entry name" value="AAA"/>
    <property type="match status" value="1"/>
</dbReference>
<dbReference type="PANTHER" id="PTHR24220:SF685">
    <property type="entry name" value="ABC TRANSPORTER RELATED"/>
    <property type="match status" value="1"/>
</dbReference>
<feature type="region of interest" description="Disordered" evidence="4">
    <location>
        <begin position="229"/>
        <end position="278"/>
    </location>
</feature>
<feature type="domain" description="ABC transporter" evidence="5">
    <location>
        <begin position="6"/>
        <end position="246"/>
    </location>
</feature>
<dbReference type="EMBL" id="JBHMAU010000130">
    <property type="protein sequence ID" value="MFB9777778.1"/>
    <property type="molecule type" value="Genomic_DNA"/>
</dbReference>
<evidence type="ECO:0000256" key="3">
    <source>
        <dbReference type="ARBA" id="ARBA00022840"/>
    </source>
</evidence>
<sequence length="278" mass="28851">MNTPILTAHTITKAYQSTQALAGIDLTVREGEALAVMGASGSGKTTLLHALAGIIPVTGGAVTLAGSRRQPCEISSLGAAKRTDLRRAAFGFVFQQGLLMPELTAKENVAIAAMLNGASRAAAEQAAVGWLESLGLAGHYDKRIGQLSGGQQQRVAIARSQMNDPLVTFADEPTGALDSTTSAEVLDVLMRSTVQRGRTLIMVTHDPKVAATCSRVVTLSDGRIVHDSAQQAPDQQAPGYSAGPVPAQPAHAPAQHTRAYPATASGAAPTRHYSQLQG</sequence>
<keyword evidence="3 6" id="KW-0067">ATP-binding</keyword>
<accession>A0ABV5X5R1</accession>
<dbReference type="Gene3D" id="3.40.50.300">
    <property type="entry name" value="P-loop containing nucleotide triphosphate hydrolases"/>
    <property type="match status" value="1"/>
</dbReference>
<dbReference type="SUPFAM" id="SSF52540">
    <property type="entry name" value="P-loop containing nucleoside triphosphate hydrolases"/>
    <property type="match status" value="1"/>
</dbReference>
<keyword evidence="2" id="KW-0547">Nucleotide-binding</keyword>
<evidence type="ECO:0000256" key="2">
    <source>
        <dbReference type="ARBA" id="ARBA00022741"/>
    </source>
</evidence>
<dbReference type="InterPro" id="IPR003439">
    <property type="entry name" value="ABC_transporter-like_ATP-bd"/>
</dbReference>
<dbReference type="PANTHER" id="PTHR24220">
    <property type="entry name" value="IMPORT ATP-BINDING PROTEIN"/>
    <property type="match status" value="1"/>
</dbReference>
<protein>
    <submittedName>
        <fullName evidence="6">ABC transporter ATP-binding protein</fullName>
    </submittedName>
</protein>
<dbReference type="InterPro" id="IPR017911">
    <property type="entry name" value="MacB-like_ATP-bd"/>
</dbReference>
<reference evidence="6 7" key="1">
    <citation type="submission" date="2024-09" db="EMBL/GenBank/DDBJ databases">
        <authorList>
            <person name="Sun Q."/>
            <person name="Mori K."/>
        </authorList>
    </citation>
    <scope>NUCLEOTIDE SEQUENCE [LARGE SCALE GENOMIC DNA]</scope>
    <source>
        <strain evidence="6 7">JCM 11683</strain>
    </source>
</reference>
<evidence type="ECO:0000256" key="1">
    <source>
        <dbReference type="ARBA" id="ARBA00022448"/>
    </source>
</evidence>
<dbReference type="InterPro" id="IPR003593">
    <property type="entry name" value="AAA+_ATPase"/>
</dbReference>
<keyword evidence="7" id="KW-1185">Reference proteome</keyword>
<name>A0ABV5X5R1_9MICO</name>
<evidence type="ECO:0000256" key="4">
    <source>
        <dbReference type="SAM" id="MobiDB-lite"/>
    </source>
</evidence>
<dbReference type="RefSeq" id="WP_376841763.1">
    <property type="nucleotide sequence ID" value="NZ_JBHMAU010000130.1"/>
</dbReference>
<dbReference type="PROSITE" id="PS50893">
    <property type="entry name" value="ABC_TRANSPORTER_2"/>
    <property type="match status" value="1"/>
</dbReference>
<feature type="compositionally biased region" description="Low complexity" evidence="4">
    <location>
        <begin position="229"/>
        <end position="256"/>
    </location>
</feature>
<dbReference type="InterPro" id="IPR015854">
    <property type="entry name" value="ABC_transpr_LolD-like"/>
</dbReference>
<proteinExistence type="predicted"/>
<dbReference type="Pfam" id="PF00005">
    <property type="entry name" value="ABC_tran"/>
    <property type="match status" value="1"/>
</dbReference>
<evidence type="ECO:0000313" key="6">
    <source>
        <dbReference type="EMBL" id="MFB9777778.1"/>
    </source>
</evidence>
<dbReference type="GO" id="GO:0005524">
    <property type="term" value="F:ATP binding"/>
    <property type="evidence" value="ECO:0007669"/>
    <property type="project" value="UniProtKB-KW"/>
</dbReference>
<keyword evidence="1" id="KW-0813">Transport</keyword>
<comment type="caution">
    <text evidence="6">The sequence shown here is derived from an EMBL/GenBank/DDBJ whole genome shotgun (WGS) entry which is preliminary data.</text>
</comment>
<dbReference type="InterPro" id="IPR027417">
    <property type="entry name" value="P-loop_NTPase"/>
</dbReference>
<dbReference type="Proteomes" id="UP001589707">
    <property type="component" value="Unassembled WGS sequence"/>
</dbReference>